<evidence type="ECO:0000256" key="3">
    <source>
        <dbReference type="ARBA" id="ARBA00022679"/>
    </source>
</evidence>
<dbReference type="Proteomes" id="UP000502823">
    <property type="component" value="Unassembled WGS sequence"/>
</dbReference>
<evidence type="ECO:0000256" key="1">
    <source>
        <dbReference type="ARBA" id="ARBA00001383"/>
    </source>
</evidence>
<protein>
    <recommendedName>
        <fullName evidence="7">Diacylglycerol kinase</fullName>
        <shortName evidence="7">DAG kinase</shortName>
        <ecNumber evidence="7">2.7.1.107</ecNumber>
    </recommendedName>
</protein>
<gene>
    <name evidence="9" type="ORF">Cfor_06315</name>
</gene>
<dbReference type="Gene3D" id="3.30.60.20">
    <property type="match status" value="1"/>
</dbReference>
<keyword evidence="4 7" id="KW-0547">Nucleotide-binding</keyword>
<dbReference type="PROSITE" id="PS50146">
    <property type="entry name" value="DAGK"/>
    <property type="match status" value="1"/>
</dbReference>
<dbReference type="SMART" id="SM00045">
    <property type="entry name" value="DAGKa"/>
    <property type="match status" value="1"/>
</dbReference>
<keyword evidence="6 7" id="KW-0067">ATP-binding</keyword>
<dbReference type="SUPFAM" id="SSF111331">
    <property type="entry name" value="NAD kinase/diacylglycerol kinase-like"/>
    <property type="match status" value="1"/>
</dbReference>
<evidence type="ECO:0000256" key="6">
    <source>
        <dbReference type="ARBA" id="ARBA00022840"/>
    </source>
</evidence>
<dbReference type="InterPro" id="IPR001206">
    <property type="entry name" value="Diacylglycerol_kinase_cat_dom"/>
</dbReference>
<dbReference type="Pfam" id="PF00781">
    <property type="entry name" value="DAGK_cat"/>
    <property type="match status" value="1"/>
</dbReference>
<name>A0A6L2PNP7_COPFO</name>
<comment type="catalytic activity">
    <reaction evidence="1 7">
        <text>a 1,2-diacyl-sn-glycerol + ATP = a 1,2-diacyl-sn-glycero-3-phosphate + ADP + H(+)</text>
        <dbReference type="Rhea" id="RHEA:10272"/>
        <dbReference type="ChEBI" id="CHEBI:15378"/>
        <dbReference type="ChEBI" id="CHEBI:17815"/>
        <dbReference type="ChEBI" id="CHEBI:30616"/>
        <dbReference type="ChEBI" id="CHEBI:58608"/>
        <dbReference type="ChEBI" id="CHEBI:456216"/>
        <dbReference type="EC" id="2.7.1.107"/>
    </reaction>
</comment>
<dbReference type="OrthoDB" id="242257at2759"/>
<dbReference type="Gene3D" id="2.60.200.40">
    <property type="match status" value="1"/>
</dbReference>
<evidence type="ECO:0000256" key="2">
    <source>
        <dbReference type="ARBA" id="ARBA00009280"/>
    </source>
</evidence>
<dbReference type="InterPro" id="IPR046349">
    <property type="entry name" value="C1-like_sf"/>
</dbReference>
<dbReference type="PANTHER" id="PTHR11255:SF118">
    <property type="entry name" value="DIACYLGLYCEROL KINASE EPSILON"/>
    <property type="match status" value="1"/>
</dbReference>
<evidence type="ECO:0000256" key="7">
    <source>
        <dbReference type="RuleBase" id="RU361128"/>
    </source>
</evidence>
<keyword evidence="5 7" id="KW-0418">Kinase</keyword>
<sequence length="484" mass="54161">MVTGEGMYCDCCGVCADRGCVKAADRKIRCKAIASDDKGLMKHHWVKGNLPLGACCHICEEDCGSEYGLVDWLCCWCQRTVHSQCRIHIEEVFLFLSVHVFSYFLDLKLRLLNEKGYKVDEKTIQMSEKENNGWRRRCCGEFSNRKSGNNDGNIILSRFRHFLNPAQVVDLAERPPEAALEWCSLLGEVRAAVLVAGGDGTVGWVLNAVNKLQLKTSPGVAILPIGTGNDLSRVLGWGKEHDSDFEPGSVLEQVQNAHLVQLDRWNIEVRPYRHLGIRRPVRNMFMYNYLSVGVDAQVTLDFHRARESPFYIISSRLINKMLYLTYGTQQVMERGCRDLDQRLELYLDGVRAELPSIESVVVLNIPSWGAGVRLWDMGASNEGVAPQSYNDGKLEVVALYSSFHIAQLQVGLSQPYRVGQASHIQIKLKAMTPVQVDGEPWEQHPAELNITFHNQAAVLKCMAETEGEGEGAVATLPTSHLDQA</sequence>
<evidence type="ECO:0000313" key="9">
    <source>
        <dbReference type="EMBL" id="GFG32802.1"/>
    </source>
</evidence>
<dbReference type="Gene3D" id="3.40.50.10330">
    <property type="entry name" value="Probable inorganic polyphosphate/atp-NAD kinase, domain 1"/>
    <property type="match status" value="1"/>
</dbReference>
<dbReference type="InterPro" id="IPR016064">
    <property type="entry name" value="NAD/diacylglycerol_kinase_sf"/>
</dbReference>
<dbReference type="SMART" id="SM00046">
    <property type="entry name" value="DAGKc"/>
    <property type="match status" value="1"/>
</dbReference>
<dbReference type="EMBL" id="BLKM01000389">
    <property type="protein sequence ID" value="GFG32802.1"/>
    <property type="molecule type" value="Genomic_DNA"/>
</dbReference>
<accession>A0A6L2PNP7</accession>
<feature type="domain" description="DAGKc" evidence="8">
    <location>
        <begin position="144"/>
        <end position="271"/>
    </location>
</feature>
<proteinExistence type="inferred from homology"/>
<organism evidence="9 10">
    <name type="scientific">Coptotermes formosanus</name>
    <name type="common">Formosan subterranean termite</name>
    <dbReference type="NCBI Taxonomy" id="36987"/>
    <lineage>
        <taxon>Eukaryota</taxon>
        <taxon>Metazoa</taxon>
        <taxon>Ecdysozoa</taxon>
        <taxon>Arthropoda</taxon>
        <taxon>Hexapoda</taxon>
        <taxon>Insecta</taxon>
        <taxon>Pterygota</taxon>
        <taxon>Neoptera</taxon>
        <taxon>Polyneoptera</taxon>
        <taxon>Dictyoptera</taxon>
        <taxon>Blattodea</taxon>
        <taxon>Blattoidea</taxon>
        <taxon>Termitoidae</taxon>
        <taxon>Rhinotermitidae</taxon>
        <taxon>Coptotermes</taxon>
    </lineage>
</organism>
<dbReference type="InterPro" id="IPR017438">
    <property type="entry name" value="ATP-NAD_kinase_N"/>
</dbReference>
<dbReference type="GO" id="GO:0007200">
    <property type="term" value="P:phospholipase C-activating G protein-coupled receptor signaling pathway"/>
    <property type="evidence" value="ECO:0007669"/>
    <property type="project" value="InterPro"/>
</dbReference>
<dbReference type="GO" id="GO:0005524">
    <property type="term" value="F:ATP binding"/>
    <property type="evidence" value="ECO:0007669"/>
    <property type="project" value="UniProtKB-KW"/>
</dbReference>
<evidence type="ECO:0000259" key="8">
    <source>
        <dbReference type="PROSITE" id="PS50146"/>
    </source>
</evidence>
<dbReference type="PANTHER" id="PTHR11255">
    <property type="entry name" value="DIACYLGLYCEROL KINASE"/>
    <property type="match status" value="1"/>
</dbReference>
<dbReference type="InParanoid" id="A0A6L2PNP7"/>
<evidence type="ECO:0000313" key="10">
    <source>
        <dbReference type="Proteomes" id="UP000502823"/>
    </source>
</evidence>
<dbReference type="Pfam" id="PF00609">
    <property type="entry name" value="DAGK_acc"/>
    <property type="match status" value="1"/>
</dbReference>
<keyword evidence="10" id="KW-1185">Reference proteome</keyword>
<keyword evidence="3 7" id="KW-0808">Transferase</keyword>
<dbReference type="GO" id="GO:0016020">
    <property type="term" value="C:membrane"/>
    <property type="evidence" value="ECO:0007669"/>
    <property type="project" value="TreeGrafter"/>
</dbReference>
<dbReference type="EC" id="2.7.1.107" evidence="7"/>
<dbReference type="SUPFAM" id="SSF57889">
    <property type="entry name" value="Cysteine-rich domain"/>
    <property type="match status" value="1"/>
</dbReference>
<dbReference type="AlphaFoldDB" id="A0A6L2PNP7"/>
<evidence type="ECO:0000256" key="5">
    <source>
        <dbReference type="ARBA" id="ARBA00022777"/>
    </source>
</evidence>
<dbReference type="InterPro" id="IPR000756">
    <property type="entry name" value="Diacylglycerol_kin_accessory"/>
</dbReference>
<comment type="similarity">
    <text evidence="2 7">Belongs to the eukaryotic diacylglycerol kinase family.</text>
</comment>
<comment type="caution">
    <text evidence="9">The sequence shown here is derived from an EMBL/GenBank/DDBJ whole genome shotgun (WGS) entry which is preliminary data.</text>
</comment>
<dbReference type="FunCoup" id="A0A6L2PNP7">
    <property type="interactions" value="291"/>
</dbReference>
<reference evidence="10" key="1">
    <citation type="submission" date="2020-01" db="EMBL/GenBank/DDBJ databases">
        <title>Draft genome sequence of the Termite Coptotermes fromosanus.</title>
        <authorList>
            <person name="Itakura S."/>
            <person name="Yosikawa Y."/>
            <person name="Umezawa K."/>
        </authorList>
    </citation>
    <scope>NUCLEOTIDE SEQUENCE [LARGE SCALE GENOMIC DNA]</scope>
</reference>
<dbReference type="GO" id="GO:0004143">
    <property type="term" value="F:ATP-dependent diacylglycerol kinase activity"/>
    <property type="evidence" value="ECO:0007669"/>
    <property type="project" value="UniProtKB-EC"/>
</dbReference>
<dbReference type="InterPro" id="IPR037607">
    <property type="entry name" value="DGK"/>
</dbReference>
<evidence type="ECO:0000256" key="4">
    <source>
        <dbReference type="ARBA" id="ARBA00022741"/>
    </source>
</evidence>